<name>A0A327WZ68_LARAB</name>
<dbReference type="InterPro" id="IPR037108">
    <property type="entry name" value="TM1727-like_C_sf"/>
</dbReference>
<dbReference type="PANTHER" id="PTHR40459:SF1">
    <property type="entry name" value="CONSERVED HYPOTHETICAL ALANINE AND LEUCINE RICH PROTEIN"/>
    <property type="match status" value="1"/>
</dbReference>
<dbReference type="EMBL" id="QLMC01000003">
    <property type="protein sequence ID" value="RAJ98026.1"/>
    <property type="molecule type" value="Genomic_DNA"/>
</dbReference>
<evidence type="ECO:0000259" key="1">
    <source>
        <dbReference type="Pfam" id="PF10727"/>
    </source>
</evidence>
<evidence type="ECO:0000313" key="3">
    <source>
        <dbReference type="EMBL" id="RAJ98026.1"/>
    </source>
</evidence>
<dbReference type="InterPro" id="IPR019665">
    <property type="entry name" value="OxRdtase/DH_put_Rossmann_dom"/>
</dbReference>
<dbReference type="InterPro" id="IPR018931">
    <property type="entry name" value="DUF2520"/>
</dbReference>
<dbReference type="PANTHER" id="PTHR40459">
    <property type="entry name" value="CONSERVED HYPOTHETICAL ALANINE AND LEUCINE RICH PROTEIN"/>
    <property type="match status" value="1"/>
</dbReference>
<keyword evidence="4" id="KW-1185">Reference proteome</keyword>
<dbReference type="Pfam" id="PF10727">
    <property type="entry name" value="Rossmann-like"/>
    <property type="match status" value="1"/>
</dbReference>
<dbReference type="Gene3D" id="3.40.50.720">
    <property type="entry name" value="NAD(P)-binding Rossmann-like Domain"/>
    <property type="match status" value="1"/>
</dbReference>
<reference evidence="3 4" key="1">
    <citation type="submission" date="2018-06" db="EMBL/GenBank/DDBJ databases">
        <title>Genomic Encyclopedia of Archaeal and Bacterial Type Strains, Phase II (KMG-II): from individual species to whole genera.</title>
        <authorList>
            <person name="Goeker M."/>
        </authorList>
    </citation>
    <scope>NUCLEOTIDE SEQUENCE [LARGE SCALE GENOMIC DNA]</scope>
    <source>
        <strain evidence="3 4">DSM 21851</strain>
    </source>
</reference>
<dbReference type="Gene3D" id="1.10.1040.20">
    <property type="entry name" value="ProC-like, C-terminal domain"/>
    <property type="match status" value="1"/>
</dbReference>
<dbReference type="OrthoDB" id="9810755at2"/>
<dbReference type="InterPro" id="IPR008927">
    <property type="entry name" value="6-PGluconate_DH-like_C_sf"/>
</dbReference>
<sequence>MKLSFIGAGNLAWHLAMAFENAAHLIREVYSRDEKNARDLISMLYDAQLQPDLNFAESESELFVLAIPDDAMEEVAAQLVLPENALVVHTSGSKSLEKLRRLMDIYSDVPVRTGVFYPLQTFSKGTRVLNFEEIPLCIEASDPESEAQLVALGQELSKIVYLVNSHERMVLHLAAVVACNFTNYLFGVAKDLVDSENLEFDLLKPLIEETVQKALDARHPALVQTGPARRGDLNTLSLHMDYLASRPELLNLYRTLSDGIRQRS</sequence>
<dbReference type="SUPFAM" id="SSF51735">
    <property type="entry name" value="NAD(P)-binding Rossmann-fold domains"/>
    <property type="match status" value="1"/>
</dbReference>
<evidence type="ECO:0000259" key="2">
    <source>
        <dbReference type="Pfam" id="PF10728"/>
    </source>
</evidence>
<dbReference type="AlphaFoldDB" id="A0A327WZ68"/>
<feature type="domain" description="DUF2520" evidence="2">
    <location>
        <begin position="134"/>
        <end position="258"/>
    </location>
</feature>
<proteinExistence type="predicted"/>
<gene>
    <name evidence="3" type="ORF">LX87_02933</name>
</gene>
<dbReference type="SUPFAM" id="SSF48179">
    <property type="entry name" value="6-phosphogluconate dehydrogenase C-terminal domain-like"/>
    <property type="match status" value="1"/>
</dbReference>
<dbReference type="Pfam" id="PF10728">
    <property type="entry name" value="DUF2520"/>
    <property type="match status" value="1"/>
</dbReference>
<feature type="domain" description="Putative oxidoreductase/dehydrogenase Rossmann-like" evidence="1">
    <location>
        <begin position="3"/>
        <end position="103"/>
    </location>
</feature>
<evidence type="ECO:0000313" key="4">
    <source>
        <dbReference type="Proteomes" id="UP000248790"/>
    </source>
</evidence>
<comment type="caution">
    <text evidence="3">The sequence shown here is derived from an EMBL/GenBank/DDBJ whole genome shotgun (WGS) entry which is preliminary data.</text>
</comment>
<dbReference type="RefSeq" id="WP_111629213.1">
    <property type="nucleotide sequence ID" value="NZ_QLMC01000003.1"/>
</dbReference>
<dbReference type="Proteomes" id="UP000248790">
    <property type="component" value="Unassembled WGS sequence"/>
</dbReference>
<accession>A0A327WZ68</accession>
<protein>
    <submittedName>
        <fullName evidence="3">Putative short-subunit dehydrogenase-like oxidoreductase (DUF2520 family)</fullName>
    </submittedName>
</protein>
<dbReference type="InterPro" id="IPR036291">
    <property type="entry name" value="NAD(P)-bd_dom_sf"/>
</dbReference>
<organism evidence="3 4">
    <name type="scientific">Larkinella arboricola</name>
    <dbReference type="NCBI Taxonomy" id="643671"/>
    <lineage>
        <taxon>Bacteria</taxon>
        <taxon>Pseudomonadati</taxon>
        <taxon>Bacteroidota</taxon>
        <taxon>Cytophagia</taxon>
        <taxon>Cytophagales</taxon>
        <taxon>Spirosomataceae</taxon>
        <taxon>Larkinella</taxon>
    </lineage>
</organism>